<gene>
    <name evidence="1" type="ORF">OSJNBa0090K04.4</name>
</gene>
<protein>
    <submittedName>
        <fullName evidence="1">Uncharacterized protein</fullName>
    </submittedName>
</protein>
<sequence>MWTVAESTSICLGEHMYPHLVPVGRGGMFLLHHVPSGATTVRKQRQGSVFLVPENELLVKEK</sequence>
<reference evidence="2" key="1">
    <citation type="journal article" date="2005" name="Nature">
        <title>The map-based sequence of the rice genome.</title>
        <authorList>
            <consortium name="International rice genome sequencing project (IRGSP)"/>
            <person name="Matsumoto T."/>
            <person name="Wu J."/>
            <person name="Kanamori H."/>
            <person name="Katayose Y."/>
            <person name="Fujisawa M."/>
            <person name="Namiki N."/>
            <person name="Mizuno H."/>
            <person name="Yamamoto K."/>
            <person name="Antonio B.A."/>
            <person name="Baba T."/>
            <person name="Sakata K."/>
            <person name="Nagamura Y."/>
            <person name="Aoki H."/>
            <person name="Arikawa K."/>
            <person name="Arita K."/>
            <person name="Bito T."/>
            <person name="Chiden Y."/>
            <person name="Fujitsuka N."/>
            <person name="Fukunaka R."/>
            <person name="Hamada M."/>
            <person name="Harada C."/>
            <person name="Hayashi A."/>
            <person name="Hijishita S."/>
            <person name="Honda M."/>
            <person name="Hosokawa S."/>
            <person name="Ichikawa Y."/>
            <person name="Idonuma A."/>
            <person name="Iijima M."/>
            <person name="Ikeda M."/>
            <person name="Ikeno M."/>
            <person name="Ito K."/>
            <person name="Ito S."/>
            <person name="Ito T."/>
            <person name="Ito Y."/>
            <person name="Ito Y."/>
            <person name="Iwabuchi A."/>
            <person name="Kamiya K."/>
            <person name="Karasawa W."/>
            <person name="Kurita K."/>
            <person name="Katagiri S."/>
            <person name="Kikuta A."/>
            <person name="Kobayashi H."/>
            <person name="Kobayashi N."/>
            <person name="Machita K."/>
            <person name="Maehara T."/>
            <person name="Masukawa M."/>
            <person name="Mizubayashi T."/>
            <person name="Mukai Y."/>
            <person name="Nagasaki H."/>
            <person name="Nagata Y."/>
            <person name="Naito S."/>
            <person name="Nakashima M."/>
            <person name="Nakama Y."/>
            <person name="Nakamichi Y."/>
            <person name="Nakamura M."/>
            <person name="Meguro A."/>
            <person name="Negishi M."/>
            <person name="Ohta I."/>
            <person name="Ohta T."/>
            <person name="Okamoto M."/>
            <person name="Ono N."/>
            <person name="Saji S."/>
            <person name="Sakaguchi M."/>
            <person name="Sakai K."/>
            <person name="Shibata M."/>
            <person name="Shimokawa T."/>
            <person name="Song J."/>
            <person name="Takazaki Y."/>
            <person name="Terasawa K."/>
            <person name="Tsugane M."/>
            <person name="Tsuji K."/>
            <person name="Ueda S."/>
            <person name="Waki K."/>
            <person name="Yamagata H."/>
            <person name="Yamamoto M."/>
            <person name="Yamamoto S."/>
            <person name="Yamane H."/>
            <person name="Yoshiki S."/>
            <person name="Yoshihara R."/>
            <person name="Yukawa K."/>
            <person name="Zhong H."/>
            <person name="Yano M."/>
            <person name="Yuan Q."/>
            <person name="Ouyang S."/>
            <person name="Liu J."/>
            <person name="Jones K.M."/>
            <person name="Gansberger K."/>
            <person name="Moffat K."/>
            <person name="Hill J."/>
            <person name="Bera J."/>
            <person name="Fadrosh D."/>
            <person name="Jin S."/>
            <person name="Johri S."/>
            <person name="Kim M."/>
            <person name="Overton L."/>
            <person name="Reardon M."/>
            <person name="Tsitrin T."/>
            <person name="Vuong H."/>
            <person name="Weaver B."/>
            <person name="Ciecko A."/>
            <person name="Tallon L."/>
            <person name="Jackson J."/>
            <person name="Pai G."/>
            <person name="Aken S.V."/>
            <person name="Utterback T."/>
            <person name="Reidmuller S."/>
            <person name="Feldblyum T."/>
            <person name="Hsiao J."/>
            <person name="Zismann V."/>
            <person name="Iobst S."/>
            <person name="de Vazeille A.R."/>
            <person name="Buell C.R."/>
            <person name="Ying K."/>
            <person name="Li Y."/>
            <person name="Lu T."/>
            <person name="Huang Y."/>
            <person name="Zhao Q."/>
            <person name="Feng Q."/>
            <person name="Zhang L."/>
            <person name="Zhu J."/>
            <person name="Weng Q."/>
            <person name="Mu J."/>
            <person name="Lu Y."/>
            <person name="Fan D."/>
            <person name="Liu Y."/>
            <person name="Guan J."/>
            <person name="Zhang Y."/>
            <person name="Yu S."/>
            <person name="Liu X."/>
            <person name="Zhang Y."/>
            <person name="Hong G."/>
            <person name="Han B."/>
            <person name="Choisne N."/>
            <person name="Demange N."/>
            <person name="Orjeda G."/>
            <person name="Samain S."/>
            <person name="Cattolico L."/>
            <person name="Pelletier E."/>
            <person name="Couloux A."/>
            <person name="Segurens B."/>
            <person name="Wincker P."/>
            <person name="D'Hont A."/>
            <person name="Scarpelli C."/>
            <person name="Weissenbach J."/>
            <person name="Salanoubat M."/>
            <person name="Quetier F."/>
            <person name="Yu Y."/>
            <person name="Kim H.R."/>
            <person name="Rambo T."/>
            <person name="Currie J."/>
            <person name="Collura K."/>
            <person name="Luo M."/>
            <person name="Yang T."/>
            <person name="Ammiraju J.S.S."/>
            <person name="Engler F."/>
            <person name="Soderlund C."/>
            <person name="Wing R.A."/>
            <person name="Palmer L.E."/>
            <person name="de la Bastide M."/>
            <person name="Spiegel L."/>
            <person name="Nascimento L."/>
            <person name="Zutavern T."/>
            <person name="O'Shaughnessy A."/>
            <person name="Dike S."/>
            <person name="Dedhia N."/>
            <person name="Preston R."/>
            <person name="Balija V."/>
            <person name="McCombie W.R."/>
            <person name="Chow T."/>
            <person name="Chen H."/>
            <person name="Chung M."/>
            <person name="Chen C."/>
            <person name="Shaw J."/>
            <person name="Wu H."/>
            <person name="Hsiao K."/>
            <person name="Chao Y."/>
            <person name="Chu M."/>
            <person name="Cheng C."/>
            <person name="Hour A."/>
            <person name="Lee P."/>
            <person name="Lin S."/>
            <person name="Lin Y."/>
            <person name="Liou J."/>
            <person name="Liu S."/>
            <person name="Hsing Y."/>
            <person name="Raghuvanshi S."/>
            <person name="Mohanty A."/>
            <person name="Bharti A.K."/>
            <person name="Gaur A."/>
            <person name="Gupta V."/>
            <person name="Kumar D."/>
            <person name="Ravi V."/>
            <person name="Vij S."/>
            <person name="Kapur A."/>
            <person name="Khurana P."/>
            <person name="Khurana P."/>
            <person name="Khurana J.P."/>
            <person name="Tyagi A.K."/>
            <person name="Gaikwad K."/>
            <person name="Singh A."/>
            <person name="Dalal V."/>
            <person name="Srivastava S."/>
            <person name="Dixit A."/>
            <person name="Pal A.K."/>
            <person name="Ghazi I.A."/>
            <person name="Yadav M."/>
            <person name="Pandit A."/>
            <person name="Bhargava A."/>
            <person name="Sureshbabu K."/>
            <person name="Batra K."/>
            <person name="Sharma T.R."/>
            <person name="Mohapatra T."/>
            <person name="Singh N.K."/>
            <person name="Messing J."/>
            <person name="Nelson A.B."/>
            <person name="Fuks G."/>
            <person name="Kavchok S."/>
            <person name="Keizer G."/>
            <person name="Linton E."/>
            <person name="Llaca V."/>
            <person name="Song R."/>
            <person name="Tanyolac B."/>
            <person name="Young S."/>
            <person name="Ho-Il K."/>
            <person name="Hahn J.H."/>
            <person name="Sangsakoo G."/>
            <person name="Vanavichit A."/>
            <person name="de Mattos Luiz.A.T."/>
            <person name="Zimmer P.D."/>
            <person name="Malone G."/>
            <person name="Dellagostin O."/>
            <person name="de Oliveira A.C."/>
            <person name="Bevan M."/>
            <person name="Bancroft I."/>
            <person name="Minx P."/>
            <person name="Cordum H."/>
            <person name="Wilson R."/>
            <person name="Cheng Z."/>
            <person name="Jin W."/>
            <person name="Jiang J."/>
            <person name="Leong S.A."/>
            <person name="Iwama H."/>
            <person name="Gojobori T."/>
            <person name="Itoh T."/>
            <person name="Niimura Y."/>
            <person name="Fujii Y."/>
            <person name="Habara T."/>
            <person name="Sakai H."/>
            <person name="Sato Y."/>
            <person name="Wilson G."/>
            <person name="Kumar K."/>
            <person name="McCouch S."/>
            <person name="Juretic N."/>
            <person name="Hoen D."/>
            <person name="Wright S."/>
            <person name="Bruskiewich R."/>
            <person name="Bureau T."/>
            <person name="Miyao A."/>
            <person name="Hirochika H."/>
            <person name="Nishikawa T."/>
            <person name="Kadowaki K."/>
            <person name="Sugiura M."/>
            <person name="Burr B."/>
            <person name="Sasaki T."/>
        </authorList>
    </citation>
    <scope>NUCLEOTIDE SEQUENCE [LARGE SCALE GENOMIC DNA]</scope>
    <source>
        <strain evidence="2">cv. Nipponbare</strain>
    </source>
</reference>
<name>Q7F4D8_ORYSJ</name>
<dbReference type="EMBL" id="AP003216">
    <property type="protein sequence ID" value="BAB84827.1"/>
    <property type="molecule type" value="Genomic_DNA"/>
</dbReference>
<dbReference type="AlphaFoldDB" id="Q7F4D8"/>
<reference evidence="2" key="2">
    <citation type="journal article" date="2008" name="Nucleic Acids Res.">
        <title>The rice annotation project database (RAP-DB): 2008 update.</title>
        <authorList>
            <consortium name="The rice annotation project (RAP)"/>
        </authorList>
    </citation>
    <scope>GENOME REANNOTATION</scope>
    <source>
        <strain evidence="2">cv. Nipponbare</strain>
    </source>
</reference>
<dbReference type="Proteomes" id="UP000000763">
    <property type="component" value="Chromosome 1"/>
</dbReference>
<evidence type="ECO:0000313" key="2">
    <source>
        <dbReference type="Proteomes" id="UP000000763"/>
    </source>
</evidence>
<evidence type="ECO:0000313" key="1">
    <source>
        <dbReference type="EMBL" id="BAB84827.1"/>
    </source>
</evidence>
<proteinExistence type="predicted"/>
<organism evidence="1 2">
    <name type="scientific">Oryza sativa subsp. japonica</name>
    <name type="common">Rice</name>
    <dbReference type="NCBI Taxonomy" id="39947"/>
    <lineage>
        <taxon>Eukaryota</taxon>
        <taxon>Viridiplantae</taxon>
        <taxon>Streptophyta</taxon>
        <taxon>Embryophyta</taxon>
        <taxon>Tracheophyta</taxon>
        <taxon>Spermatophyta</taxon>
        <taxon>Magnoliopsida</taxon>
        <taxon>Liliopsida</taxon>
        <taxon>Poales</taxon>
        <taxon>Poaceae</taxon>
        <taxon>BOP clade</taxon>
        <taxon>Oryzoideae</taxon>
        <taxon>Oryzeae</taxon>
        <taxon>Oryzinae</taxon>
        <taxon>Oryza</taxon>
        <taxon>Oryza sativa</taxon>
    </lineage>
</organism>
<accession>Q7F4D8</accession>